<dbReference type="AlphaFoldDB" id="A0A833RZ67"/>
<keyword evidence="3" id="KW-0663">Pyridoxal phosphate</keyword>
<reference evidence="6" key="1">
    <citation type="submission" date="2019-11" db="EMBL/GenBank/DDBJ databases">
        <title>The nuclear and mitochondrial genomes of Frieseomelitta varia - a highly eusocial stingless bee (Meliponini) with a permanently sterile worker caste.</title>
        <authorList>
            <person name="Freitas F.C.P."/>
            <person name="Lourenco A.P."/>
            <person name="Nunes F.M.F."/>
            <person name="Paschoal A.R."/>
            <person name="Abreu F.C.P."/>
            <person name="Barbin F.O."/>
            <person name="Bataglia L."/>
            <person name="Cardoso-Junior C.A.M."/>
            <person name="Cervoni M.S."/>
            <person name="Silva S.R."/>
            <person name="Dalarmi F."/>
            <person name="Del Lama M.A."/>
            <person name="Depintor T.S."/>
            <person name="Ferreira K.M."/>
            <person name="Goria P.S."/>
            <person name="Jaskot M.C."/>
            <person name="Lago D.C."/>
            <person name="Luna-Lucena D."/>
            <person name="Moda L.M."/>
            <person name="Nascimento L."/>
            <person name="Pedrino M."/>
            <person name="Rabico F.O."/>
            <person name="Sanches F.C."/>
            <person name="Santos D.E."/>
            <person name="Santos C.G."/>
            <person name="Vieira J."/>
            <person name="Lopes T.F."/>
            <person name="Barchuk A.R."/>
            <person name="Hartfelder K."/>
            <person name="Simoes Z.L.P."/>
            <person name="Bitondi M.M.G."/>
            <person name="Pinheiro D.G."/>
        </authorList>
    </citation>
    <scope>NUCLEOTIDE SEQUENCE</scope>
    <source>
        <strain evidence="6">USP_RPSP 00005682</strain>
        <tissue evidence="6">Whole individual</tissue>
    </source>
</reference>
<keyword evidence="4" id="KW-0456">Lyase</keyword>
<keyword evidence="7" id="KW-1185">Reference proteome</keyword>
<dbReference type="PANTHER" id="PTHR48097:SF9">
    <property type="entry name" value="L-THREONINE ALDOLASE"/>
    <property type="match status" value="1"/>
</dbReference>
<gene>
    <name evidence="6" type="ORF">E2986_08603</name>
</gene>
<dbReference type="EMBL" id="WNWW01000731">
    <property type="protein sequence ID" value="KAF3422330.1"/>
    <property type="molecule type" value="Genomic_DNA"/>
</dbReference>
<dbReference type="InterPro" id="IPR015424">
    <property type="entry name" value="PyrdxlP-dep_Trfase"/>
</dbReference>
<accession>A0A833RZ67</accession>
<dbReference type="FunFam" id="3.40.640.10:FF:000030">
    <property type="entry name" value="Low-specificity L-threonine aldolase"/>
    <property type="match status" value="1"/>
</dbReference>
<feature type="domain" description="Aromatic amino acid beta-eliminating lyase/threonine aldolase" evidence="5">
    <location>
        <begin position="11"/>
        <end position="210"/>
    </location>
</feature>
<proteinExistence type="inferred from homology"/>
<evidence type="ECO:0000256" key="4">
    <source>
        <dbReference type="ARBA" id="ARBA00023239"/>
    </source>
</evidence>
<dbReference type="GO" id="GO:0006567">
    <property type="term" value="P:L-threonine catabolic process"/>
    <property type="evidence" value="ECO:0007669"/>
    <property type="project" value="TreeGrafter"/>
</dbReference>
<dbReference type="SUPFAM" id="SSF53383">
    <property type="entry name" value="PLP-dependent transferases"/>
    <property type="match status" value="1"/>
</dbReference>
<evidence type="ECO:0000256" key="3">
    <source>
        <dbReference type="ARBA" id="ARBA00022898"/>
    </source>
</evidence>
<dbReference type="Gene3D" id="3.40.640.10">
    <property type="entry name" value="Type I PLP-dependent aspartate aminotransferase-like (Major domain)"/>
    <property type="match status" value="1"/>
</dbReference>
<evidence type="ECO:0000259" key="5">
    <source>
        <dbReference type="Pfam" id="PF01212"/>
    </source>
</evidence>
<comment type="caution">
    <text evidence="6">The sequence shown here is derived from an EMBL/GenBank/DDBJ whole genome shotgun (WGS) entry which is preliminary data.</text>
</comment>
<evidence type="ECO:0000256" key="2">
    <source>
        <dbReference type="ARBA" id="ARBA00006966"/>
    </source>
</evidence>
<dbReference type="PANTHER" id="PTHR48097">
    <property type="entry name" value="L-THREONINE ALDOLASE-RELATED"/>
    <property type="match status" value="1"/>
</dbReference>
<sequence>MTPNKHVKIVDLRSDTLTKPTQKMREALSSAEVGDDVFCEDPTVKVLQETTAKMVGMEDALFVCSGTMGNLIAVMNHCNVRGSEAYCGDSAHILLHEQSGAAQIAGVNLRPLRNNIDGTFDLCELQSKLRHDRDHEPISKLVLVENTINGKIVPQSWLKELVPFCKKYNLKLHMDGARLWNASVGSGIPAKEIVSGFDSVTFCLSKGLGM</sequence>
<dbReference type="GO" id="GO:0005829">
    <property type="term" value="C:cytosol"/>
    <property type="evidence" value="ECO:0007669"/>
    <property type="project" value="TreeGrafter"/>
</dbReference>
<dbReference type="NCBIfam" id="NF041359">
    <property type="entry name" value="GntG_guanitoxin"/>
    <property type="match status" value="1"/>
</dbReference>
<dbReference type="GO" id="GO:0006545">
    <property type="term" value="P:glycine biosynthetic process"/>
    <property type="evidence" value="ECO:0007669"/>
    <property type="project" value="TreeGrafter"/>
</dbReference>
<dbReference type="Proteomes" id="UP000655588">
    <property type="component" value="Unassembled WGS sequence"/>
</dbReference>
<dbReference type="Pfam" id="PF01212">
    <property type="entry name" value="Beta_elim_lyase"/>
    <property type="match status" value="1"/>
</dbReference>
<dbReference type="InterPro" id="IPR023603">
    <property type="entry name" value="Low_specificity_L-TA-like"/>
</dbReference>
<dbReference type="InterPro" id="IPR001597">
    <property type="entry name" value="ArAA_b-elim_lyase/Thr_aldolase"/>
</dbReference>
<evidence type="ECO:0000313" key="7">
    <source>
        <dbReference type="Proteomes" id="UP000655588"/>
    </source>
</evidence>
<organism evidence="6 7">
    <name type="scientific">Frieseomelitta varia</name>
    <dbReference type="NCBI Taxonomy" id="561572"/>
    <lineage>
        <taxon>Eukaryota</taxon>
        <taxon>Metazoa</taxon>
        <taxon>Ecdysozoa</taxon>
        <taxon>Arthropoda</taxon>
        <taxon>Hexapoda</taxon>
        <taxon>Insecta</taxon>
        <taxon>Pterygota</taxon>
        <taxon>Neoptera</taxon>
        <taxon>Endopterygota</taxon>
        <taxon>Hymenoptera</taxon>
        <taxon>Apocrita</taxon>
        <taxon>Aculeata</taxon>
        <taxon>Apoidea</taxon>
        <taxon>Anthophila</taxon>
        <taxon>Apidae</taxon>
        <taxon>Frieseomelitta</taxon>
    </lineage>
</organism>
<protein>
    <recommendedName>
        <fullName evidence="5">Aromatic amino acid beta-eliminating lyase/threonine aldolase domain-containing protein</fullName>
    </recommendedName>
</protein>
<evidence type="ECO:0000313" key="6">
    <source>
        <dbReference type="EMBL" id="KAF3422330.1"/>
    </source>
</evidence>
<comment type="cofactor">
    <cofactor evidence="1">
        <name>pyridoxal 5'-phosphate</name>
        <dbReference type="ChEBI" id="CHEBI:597326"/>
    </cofactor>
</comment>
<comment type="similarity">
    <text evidence="2">Belongs to the threonine aldolase family.</text>
</comment>
<dbReference type="GO" id="GO:0008732">
    <property type="term" value="F:L-allo-threonine aldolase activity"/>
    <property type="evidence" value="ECO:0007669"/>
    <property type="project" value="TreeGrafter"/>
</dbReference>
<evidence type="ECO:0000256" key="1">
    <source>
        <dbReference type="ARBA" id="ARBA00001933"/>
    </source>
</evidence>
<dbReference type="InterPro" id="IPR015421">
    <property type="entry name" value="PyrdxlP-dep_Trfase_major"/>
</dbReference>
<name>A0A833RZ67_9HYME</name>